<proteinExistence type="predicted"/>
<feature type="transmembrane region" description="Helical" evidence="6">
    <location>
        <begin position="188"/>
        <end position="209"/>
    </location>
</feature>
<evidence type="ECO:0000256" key="6">
    <source>
        <dbReference type="SAM" id="Phobius"/>
    </source>
</evidence>
<accession>A0A1V9Z837</accession>
<organism evidence="8 9">
    <name type="scientific">Achlya hypogyna</name>
    <name type="common">Oomycete</name>
    <name type="synonym">Protoachlya hypogyna</name>
    <dbReference type="NCBI Taxonomy" id="1202772"/>
    <lineage>
        <taxon>Eukaryota</taxon>
        <taxon>Sar</taxon>
        <taxon>Stramenopiles</taxon>
        <taxon>Oomycota</taxon>
        <taxon>Saprolegniomycetes</taxon>
        <taxon>Saprolegniales</taxon>
        <taxon>Achlyaceae</taxon>
        <taxon>Achlya</taxon>
    </lineage>
</organism>
<feature type="transmembrane region" description="Helical" evidence="6">
    <location>
        <begin position="89"/>
        <end position="112"/>
    </location>
</feature>
<feature type="transmembrane region" description="Helical" evidence="6">
    <location>
        <begin position="149"/>
        <end position="168"/>
    </location>
</feature>
<evidence type="ECO:0000256" key="3">
    <source>
        <dbReference type="ARBA" id="ARBA00022989"/>
    </source>
</evidence>
<evidence type="ECO:0000256" key="5">
    <source>
        <dbReference type="SAM" id="MobiDB-lite"/>
    </source>
</evidence>
<evidence type="ECO:0000256" key="1">
    <source>
        <dbReference type="ARBA" id="ARBA00004141"/>
    </source>
</evidence>
<reference evidence="8 9" key="1">
    <citation type="journal article" date="2014" name="Genome Biol. Evol.">
        <title>The secreted proteins of Achlya hypogyna and Thraustotheca clavata identify the ancestral oomycete secretome and reveal gene acquisitions by horizontal gene transfer.</title>
        <authorList>
            <person name="Misner I."/>
            <person name="Blouin N."/>
            <person name="Leonard G."/>
            <person name="Richards T.A."/>
            <person name="Lane C.E."/>
        </authorList>
    </citation>
    <scope>NUCLEOTIDE SEQUENCE [LARGE SCALE GENOMIC DNA]</scope>
    <source>
        <strain evidence="8 9">ATCC 48635</strain>
    </source>
</reference>
<dbReference type="Pfam" id="PF01490">
    <property type="entry name" value="Aa_trans"/>
    <property type="match status" value="1"/>
</dbReference>
<comment type="caution">
    <text evidence="8">The sequence shown here is derived from an EMBL/GenBank/DDBJ whole genome shotgun (WGS) entry which is preliminary data.</text>
</comment>
<evidence type="ECO:0000256" key="4">
    <source>
        <dbReference type="ARBA" id="ARBA00023136"/>
    </source>
</evidence>
<protein>
    <submittedName>
        <fullName evidence="8">Amino Acid/Auxin Permease (AAAP) Family</fullName>
    </submittedName>
</protein>
<feature type="transmembrane region" description="Helical" evidence="6">
    <location>
        <begin position="38"/>
        <end position="58"/>
    </location>
</feature>
<keyword evidence="2 6" id="KW-0812">Transmembrane</keyword>
<feature type="transmembrane region" description="Helical" evidence="6">
    <location>
        <begin position="12"/>
        <end position="32"/>
    </location>
</feature>
<dbReference type="STRING" id="1202772.A0A1V9Z837"/>
<dbReference type="Proteomes" id="UP000243579">
    <property type="component" value="Unassembled WGS sequence"/>
</dbReference>
<keyword evidence="4 6" id="KW-0472">Membrane</keyword>
<dbReference type="GO" id="GO:0015179">
    <property type="term" value="F:L-amino acid transmembrane transporter activity"/>
    <property type="evidence" value="ECO:0007669"/>
    <property type="project" value="TreeGrafter"/>
</dbReference>
<sequence length="466" mass="49950">MSPYMTREDLSLALNLFCSIYGIGTLGIPGNFARAGPVYASIALLFMASANIYASVAMSKTMLAAPKWVQNYGDLGEWIGGKYFGRYTVVIPQLLACLLTACAFLVLGGVLLDTLFPNAFSSTVWILLMAMTAVPGSLIPTLKESPGMAMAGCLATLAADGIALAVLMVKMDTHSLSPPSPNVSFEQISTVFGNLSLAYGAGIIIPTLQRQHSQPERMQRVIAVTLSVITVLFAVIASTGYSVLGCQMPRNLLFAIAGHDLGFTSSRGSVVAAFLSMQVHITIAFTVVLHPAFFILERLLWNRRHPHDDAADFVEAGTPAPKTPEAPTDTPKEVATPDLTTAVSTARQASSLGVRLILISAVVGVAIAFQDHVMDLQDFVGASTMSLTCLILPLVFYFMKFWTTMPIYEKAYAALVLAVCTVLAFYVSINAGISLLTPPDTTPFPFCEAKYQTIVFTNTTHYGTAQ</sequence>
<evidence type="ECO:0000256" key="2">
    <source>
        <dbReference type="ARBA" id="ARBA00022692"/>
    </source>
</evidence>
<dbReference type="InterPro" id="IPR013057">
    <property type="entry name" value="AA_transpt_TM"/>
</dbReference>
<evidence type="ECO:0000313" key="9">
    <source>
        <dbReference type="Proteomes" id="UP000243579"/>
    </source>
</evidence>
<dbReference type="EMBL" id="JNBR01000373">
    <property type="protein sequence ID" value="OQR94166.1"/>
    <property type="molecule type" value="Genomic_DNA"/>
</dbReference>
<dbReference type="OrthoDB" id="40134at2759"/>
<dbReference type="PANTHER" id="PTHR22950">
    <property type="entry name" value="AMINO ACID TRANSPORTER"/>
    <property type="match status" value="1"/>
</dbReference>
<dbReference type="GO" id="GO:0005774">
    <property type="term" value="C:vacuolar membrane"/>
    <property type="evidence" value="ECO:0007669"/>
    <property type="project" value="TreeGrafter"/>
</dbReference>
<dbReference type="AlphaFoldDB" id="A0A1V9Z837"/>
<name>A0A1V9Z837_ACHHY</name>
<feature type="transmembrane region" description="Helical" evidence="6">
    <location>
        <begin position="411"/>
        <end position="436"/>
    </location>
</feature>
<feature type="region of interest" description="Disordered" evidence="5">
    <location>
        <begin position="312"/>
        <end position="335"/>
    </location>
</feature>
<feature type="domain" description="Amino acid transporter transmembrane" evidence="7">
    <location>
        <begin position="11"/>
        <end position="431"/>
    </location>
</feature>
<feature type="transmembrane region" description="Helical" evidence="6">
    <location>
        <begin position="124"/>
        <end position="142"/>
    </location>
</feature>
<evidence type="ECO:0000259" key="7">
    <source>
        <dbReference type="Pfam" id="PF01490"/>
    </source>
</evidence>
<keyword evidence="3 6" id="KW-1133">Transmembrane helix</keyword>
<comment type="subcellular location">
    <subcellularLocation>
        <location evidence="1">Membrane</location>
        <topology evidence="1">Multi-pass membrane protein</topology>
    </subcellularLocation>
</comment>
<feature type="transmembrane region" description="Helical" evidence="6">
    <location>
        <begin position="221"/>
        <end position="244"/>
    </location>
</feature>
<gene>
    <name evidence="8" type="ORF">ACHHYP_01650</name>
</gene>
<evidence type="ECO:0000313" key="8">
    <source>
        <dbReference type="EMBL" id="OQR94166.1"/>
    </source>
</evidence>
<feature type="transmembrane region" description="Helical" evidence="6">
    <location>
        <begin position="379"/>
        <end position="399"/>
    </location>
</feature>
<feature type="transmembrane region" description="Helical" evidence="6">
    <location>
        <begin position="270"/>
        <end position="296"/>
    </location>
</feature>
<feature type="transmembrane region" description="Helical" evidence="6">
    <location>
        <begin position="352"/>
        <end position="373"/>
    </location>
</feature>
<dbReference type="PANTHER" id="PTHR22950:SF349">
    <property type="entry name" value="AMINO ACID TRANSPORTER TRANSMEMBRANE DOMAIN-CONTAINING PROTEIN"/>
    <property type="match status" value="1"/>
</dbReference>
<keyword evidence="9" id="KW-1185">Reference proteome</keyword>